<feature type="compositionally biased region" description="Low complexity" evidence="1">
    <location>
        <begin position="100"/>
        <end position="115"/>
    </location>
</feature>
<feature type="compositionally biased region" description="Basic and acidic residues" evidence="1">
    <location>
        <begin position="385"/>
        <end position="395"/>
    </location>
</feature>
<organism evidence="2 3">
    <name type="scientific">Polarella glacialis</name>
    <name type="common">Dinoflagellate</name>
    <dbReference type="NCBI Taxonomy" id="89957"/>
    <lineage>
        <taxon>Eukaryota</taxon>
        <taxon>Sar</taxon>
        <taxon>Alveolata</taxon>
        <taxon>Dinophyceae</taxon>
        <taxon>Suessiales</taxon>
        <taxon>Suessiaceae</taxon>
        <taxon>Polarella</taxon>
    </lineage>
</organism>
<protein>
    <submittedName>
        <fullName evidence="2">Uncharacterized protein</fullName>
    </submittedName>
</protein>
<dbReference type="AlphaFoldDB" id="A0A813F5A5"/>
<name>A0A813F5A5_POLGL</name>
<feature type="non-terminal residue" evidence="2">
    <location>
        <position position="1"/>
    </location>
</feature>
<feature type="region of interest" description="Disordered" evidence="1">
    <location>
        <begin position="62"/>
        <end position="115"/>
    </location>
</feature>
<accession>A0A813F5A5</accession>
<feature type="region of interest" description="Disordered" evidence="1">
    <location>
        <begin position="1"/>
        <end position="22"/>
    </location>
</feature>
<sequence length="553" mass="59265">MSKVRDLISSMEQKPHFSSSAEAKLLPSAEAELLLRGVEVSRPPQAKCCSCASGVARLLWGRPEPQQSNNSTDSNNNSNNSNNKNSKRTEILPAEQGNPNSNNSNQQQQQQQQQNKGVLVQGLIASLATAESRQKHREQEEARQQESLQVALPLALEAPPVEAIGPGAWRVRGLYEHQVLKLGLQLLDRRWADEAREALLQFPRSTIGAPALFRETLLRDLLTGKLRLQSVLANDLAAAQSDLKRLSLLQLLRLRTLHIDFTPSGCGSDNCLNSVGAVHGTFLSAVDSLLFRELGRKAVAGGGANCPVEDHYRFGREAVFFAAAAAAVPSPTGWCWWLCNGEKLFFDAQAFSSSSSFPGDGVLEVQDLSRADRHDPTEEQLLSQEPKKASRELKASDAQSPVSKAGGEMVGAISAEEGIENARGNLLSNGQSDPVEQFRPRARLRLADGREAIGMPAEGATTGGSMSASNSSGAVVSSATRAGICTARSLSHAAGSQVRSRQPAFVSLFVDVVAAASQATTLLDWTLGRCGFALLATWSAWASATVAGIRKRA</sequence>
<evidence type="ECO:0000313" key="2">
    <source>
        <dbReference type="EMBL" id="CAE8605337.1"/>
    </source>
</evidence>
<feature type="compositionally biased region" description="Polar residues" evidence="1">
    <location>
        <begin position="10"/>
        <end position="21"/>
    </location>
</feature>
<proteinExistence type="predicted"/>
<evidence type="ECO:0000256" key="1">
    <source>
        <dbReference type="SAM" id="MobiDB-lite"/>
    </source>
</evidence>
<gene>
    <name evidence="2" type="ORF">PGLA1383_LOCUS23453</name>
</gene>
<keyword evidence="3" id="KW-1185">Reference proteome</keyword>
<reference evidence="2" key="1">
    <citation type="submission" date="2021-02" db="EMBL/GenBank/DDBJ databases">
        <authorList>
            <person name="Dougan E. K."/>
            <person name="Rhodes N."/>
            <person name="Thang M."/>
            <person name="Chan C."/>
        </authorList>
    </citation>
    <scope>NUCLEOTIDE SEQUENCE</scope>
</reference>
<feature type="compositionally biased region" description="Low complexity" evidence="1">
    <location>
        <begin position="68"/>
        <end position="84"/>
    </location>
</feature>
<evidence type="ECO:0000313" key="3">
    <source>
        <dbReference type="Proteomes" id="UP000654075"/>
    </source>
</evidence>
<feature type="region of interest" description="Disordered" evidence="1">
    <location>
        <begin position="370"/>
        <end position="407"/>
    </location>
</feature>
<dbReference type="Proteomes" id="UP000654075">
    <property type="component" value="Unassembled WGS sequence"/>
</dbReference>
<comment type="caution">
    <text evidence="2">The sequence shown here is derived from an EMBL/GenBank/DDBJ whole genome shotgun (WGS) entry which is preliminary data.</text>
</comment>
<dbReference type="EMBL" id="CAJNNV010017697">
    <property type="protein sequence ID" value="CAE8605337.1"/>
    <property type="molecule type" value="Genomic_DNA"/>
</dbReference>